<dbReference type="PANTHER" id="PTHR33393:SF11">
    <property type="entry name" value="POLYGLUTAMINE SYNTHESIS ACCESSORY PROTEIN RV0574C-RELATED"/>
    <property type="match status" value="1"/>
</dbReference>
<dbReference type="PANTHER" id="PTHR33393">
    <property type="entry name" value="POLYGLUTAMINE SYNTHESIS ACCESSORY PROTEIN RV0574C-RELATED"/>
    <property type="match status" value="1"/>
</dbReference>
<dbReference type="InterPro" id="IPR029052">
    <property type="entry name" value="Metallo-depent_PP-like"/>
</dbReference>
<dbReference type="EMBL" id="BSTX01000003">
    <property type="protein sequence ID" value="GLZ79355.1"/>
    <property type="molecule type" value="Genomic_DNA"/>
</dbReference>
<accession>A0A9W6WC33</accession>
<dbReference type="Gene3D" id="3.60.21.10">
    <property type="match status" value="1"/>
</dbReference>
<organism evidence="3 4">
    <name type="scientific">Actinorhabdospora filicis</name>
    <dbReference type="NCBI Taxonomy" id="1785913"/>
    <lineage>
        <taxon>Bacteria</taxon>
        <taxon>Bacillati</taxon>
        <taxon>Actinomycetota</taxon>
        <taxon>Actinomycetes</taxon>
        <taxon>Micromonosporales</taxon>
        <taxon>Micromonosporaceae</taxon>
        <taxon>Actinorhabdospora</taxon>
    </lineage>
</organism>
<name>A0A9W6WC33_9ACTN</name>
<dbReference type="Pfam" id="PF09587">
    <property type="entry name" value="PGA_cap"/>
    <property type="match status" value="1"/>
</dbReference>
<dbReference type="RefSeq" id="WP_285664513.1">
    <property type="nucleotide sequence ID" value="NZ_BSTX01000003.1"/>
</dbReference>
<protein>
    <recommendedName>
        <fullName evidence="2">Capsule synthesis protein CapA domain-containing protein</fullName>
    </recommendedName>
</protein>
<comment type="caution">
    <text evidence="3">The sequence shown here is derived from an EMBL/GenBank/DDBJ whole genome shotgun (WGS) entry which is preliminary data.</text>
</comment>
<dbReference type="SMART" id="SM00854">
    <property type="entry name" value="PGA_cap"/>
    <property type="match status" value="1"/>
</dbReference>
<dbReference type="Proteomes" id="UP001165079">
    <property type="component" value="Unassembled WGS sequence"/>
</dbReference>
<evidence type="ECO:0000313" key="3">
    <source>
        <dbReference type="EMBL" id="GLZ79355.1"/>
    </source>
</evidence>
<comment type="similarity">
    <text evidence="1">Belongs to the CapA family.</text>
</comment>
<dbReference type="CDD" id="cd07381">
    <property type="entry name" value="MPP_CapA"/>
    <property type="match status" value="1"/>
</dbReference>
<sequence>MARRRPRHAAPPRFDPRLLGVTLLAAVIAAAGAATVILVPARDASIRPGAAIAPTASVTPESAAPPTITITGTGDIIMGSAPDRLPAEPEGFFDAVAPALAGDLLSGNFEGALTEIAKSGKCGDPPVANCDAFRMPPEYARVIAEAGFDVVNLANNHTLDYGTDGLADTREAFSAAGVEYTGMRGQYAELTFEGVRVAVLGVSPYSWSQDVHDIEGTAALVEAAGERNDLVVVNMQAGGEGRDRDHVVRGEETFLGENRGDVVRFAHAVIDAGADLVLGHGPHVLRGMEFYKGRLIAYSLGNFAGYRVLATEGNRGIGATVSVTLAIDGTWVDGVLHATRMTADGRPALDPDNTAHELSNRLSRDDFAGTAALVTEGGRITPP</sequence>
<dbReference type="InterPro" id="IPR052169">
    <property type="entry name" value="CW_Biosynth-Accessory"/>
</dbReference>
<evidence type="ECO:0000259" key="2">
    <source>
        <dbReference type="SMART" id="SM00854"/>
    </source>
</evidence>
<dbReference type="InterPro" id="IPR019079">
    <property type="entry name" value="Capsule_synth_CapA"/>
</dbReference>
<dbReference type="AlphaFoldDB" id="A0A9W6WC33"/>
<evidence type="ECO:0000313" key="4">
    <source>
        <dbReference type="Proteomes" id="UP001165079"/>
    </source>
</evidence>
<evidence type="ECO:0000256" key="1">
    <source>
        <dbReference type="ARBA" id="ARBA00005662"/>
    </source>
</evidence>
<gene>
    <name evidence="3" type="ORF">Afil01_41620</name>
</gene>
<proteinExistence type="inferred from homology"/>
<dbReference type="SUPFAM" id="SSF56300">
    <property type="entry name" value="Metallo-dependent phosphatases"/>
    <property type="match status" value="1"/>
</dbReference>
<reference evidence="3" key="1">
    <citation type="submission" date="2023-03" db="EMBL/GenBank/DDBJ databases">
        <title>Actinorhabdospora filicis NBRC 111898.</title>
        <authorList>
            <person name="Ichikawa N."/>
            <person name="Sato H."/>
            <person name="Tonouchi N."/>
        </authorList>
    </citation>
    <scope>NUCLEOTIDE SEQUENCE</scope>
    <source>
        <strain evidence="3">NBRC 111898</strain>
    </source>
</reference>
<keyword evidence="4" id="KW-1185">Reference proteome</keyword>
<feature type="domain" description="Capsule synthesis protein CapA" evidence="2">
    <location>
        <begin position="69"/>
        <end position="307"/>
    </location>
</feature>